<dbReference type="EMBL" id="LT607750">
    <property type="protein sequence ID" value="SCG78705.1"/>
    <property type="molecule type" value="Genomic_DNA"/>
</dbReference>
<dbReference type="GO" id="GO:0003677">
    <property type="term" value="F:DNA binding"/>
    <property type="evidence" value="ECO:0007669"/>
    <property type="project" value="InterPro"/>
</dbReference>
<dbReference type="Gene3D" id="1.10.10.10">
    <property type="entry name" value="Winged helix-like DNA-binding domain superfamily/Winged helix DNA-binding domain"/>
    <property type="match status" value="1"/>
</dbReference>
<dbReference type="Gene3D" id="1.10.1740.10">
    <property type="match status" value="1"/>
</dbReference>
<comment type="similarity">
    <text evidence="1">Belongs to the sigma-70 factor family. ECF subfamily.</text>
</comment>
<dbReference type="Proteomes" id="UP000198217">
    <property type="component" value="Chromosome I"/>
</dbReference>
<protein>
    <submittedName>
        <fullName evidence="7">RNA polymerase sigma-70 factor, ECF subfamily</fullName>
    </submittedName>
</protein>
<dbReference type="CDD" id="cd06171">
    <property type="entry name" value="Sigma70_r4"/>
    <property type="match status" value="1"/>
</dbReference>
<dbReference type="InterPro" id="IPR007627">
    <property type="entry name" value="RNA_pol_sigma70_r2"/>
</dbReference>
<sequence>MSNQSGVRMGPPGRRGEDWFTRMYIAEYGHVLMYGQRRLADADAAAELAQEVFVTAWRRRREVPDHSLPWLYGVARRLLANERRARRVAPDVSPLTDADFLLQVGSSGADTNVGVADIRAAMVTLSDLDQEILRLVGWEELTVSEAAQVLGCTRTTAAVRLHRARRRLNAAMSHEAAPPVQRLMLVSPRKDL</sequence>
<dbReference type="InterPro" id="IPR039425">
    <property type="entry name" value="RNA_pol_sigma-70-like"/>
</dbReference>
<keyword evidence="3" id="KW-0731">Sigma factor</keyword>
<gene>
    <name evidence="7" type="ORF">GA0070609_5664</name>
</gene>
<evidence type="ECO:0000313" key="8">
    <source>
        <dbReference type="Proteomes" id="UP000198217"/>
    </source>
</evidence>
<keyword evidence="4" id="KW-0804">Transcription</keyword>
<dbReference type="NCBIfam" id="TIGR02937">
    <property type="entry name" value="sigma70-ECF"/>
    <property type="match status" value="1"/>
</dbReference>
<dbReference type="PANTHER" id="PTHR43133:SF25">
    <property type="entry name" value="RNA POLYMERASE SIGMA FACTOR RFAY-RELATED"/>
    <property type="match status" value="1"/>
</dbReference>
<organism evidence="7 8">
    <name type="scientific">Micromonospora echinaurantiaca</name>
    <dbReference type="NCBI Taxonomy" id="47857"/>
    <lineage>
        <taxon>Bacteria</taxon>
        <taxon>Bacillati</taxon>
        <taxon>Actinomycetota</taxon>
        <taxon>Actinomycetes</taxon>
        <taxon>Micromonosporales</taxon>
        <taxon>Micromonosporaceae</taxon>
        <taxon>Micromonospora</taxon>
    </lineage>
</organism>
<evidence type="ECO:0000313" key="7">
    <source>
        <dbReference type="EMBL" id="SCG78705.1"/>
    </source>
</evidence>
<dbReference type="InterPro" id="IPR013249">
    <property type="entry name" value="RNA_pol_sigma70_r4_t2"/>
</dbReference>
<accession>A0A1C5K7E1</accession>
<dbReference type="Pfam" id="PF08281">
    <property type="entry name" value="Sigma70_r4_2"/>
    <property type="match status" value="1"/>
</dbReference>
<keyword evidence="8" id="KW-1185">Reference proteome</keyword>
<evidence type="ECO:0000256" key="2">
    <source>
        <dbReference type="ARBA" id="ARBA00023015"/>
    </source>
</evidence>
<proteinExistence type="inferred from homology"/>
<dbReference type="InterPro" id="IPR036388">
    <property type="entry name" value="WH-like_DNA-bd_sf"/>
</dbReference>
<dbReference type="InterPro" id="IPR014284">
    <property type="entry name" value="RNA_pol_sigma-70_dom"/>
</dbReference>
<feature type="domain" description="RNA polymerase sigma-70 region 2" evidence="5">
    <location>
        <begin position="28"/>
        <end position="87"/>
    </location>
</feature>
<dbReference type="PANTHER" id="PTHR43133">
    <property type="entry name" value="RNA POLYMERASE ECF-TYPE SIGMA FACTO"/>
    <property type="match status" value="1"/>
</dbReference>
<keyword evidence="2" id="KW-0805">Transcription regulation</keyword>
<dbReference type="InterPro" id="IPR013324">
    <property type="entry name" value="RNA_pol_sigma_r3/r4-like"/>
</dbReference>
<evidence type="ECO:0000256" key="1">
    <source>
        <dbReference type="ARBA" id="ARBA00010641"/>
    </source>
</evidence>
<evidence type="ECO:0000256" key="4">
    <source>
        <dbReference type="ARBA" id="ARBA00023163"/>
    </source>
</evidence>
<reference evidence="7 8" key="1">
    <citation type="submission" date="2016-06" db="EMBL/GenBank/DDBJ databases">
        <authorList>
            <person name="Kjaerup R.B."/>
            <person name="Dalgaard T.S."/>
            <person name="Juul-Madsen H.R."/>
        </authorList>
    </citation>
    <scope>NUCLEOTIDE SEQUENCE [LARGE SCALE GENOMIC DNA]</scope>
    <source>
        <strain evidence="7 8">DSM 43904</strain>
    </source>
</reference>
<feature type="domain" description="RNA polymerase sigma factor 70 region 4 type 2" evidence="6">
    <location>
        <begin position="118"/>
        <end position="168"/>
    </location>
</feature>
<dbReference type="AlphaFoldDB" id="A0A1C5K7E1"/>
<evidence type="ECO:0000259" key="6">
    <source>
        <dbReference type="Pfam" id="PF08281"/>
    </source>
</evidence>
<name>A0A1C5K7E1_9ACTN</name>
<dbReference type="GO" id="GO:0006352">
    <property type="term" value="P:DNA-templated transcription initiation"/>
    <property type="evidence" value="ECO:0007669"/>
    <property type="project" value="InterPro"/>
</dbReference>
<dbReference type="SUPFAM" id="SSF88659">
    <property type="entry name" value="Sigma3 and sigma4 domains of RNA polymerase sigma factors"/>
    <property type="match status" value="1"/>
</dbReference>
<evidence type="ECO:0000259" key="5">
    <source>
        <dbReference type="Pfam" id="PF04542"/>
    </source>
</evidence>
<dbReference type="GO" id="GO:0016987">
    <property type="term" value="F:sigma factor activity"/>
    <property type="evidence" value="ECO:0007669"/>
    <property type="project" value="UniProtKB-KW"/>
</dbReference>
<dbReference type="SUPFAM" id="SSF88946">
    <property type="entry name" value="Sigma2 domain of RNA polymerase sigma factors"/>
    <property type="match status" value="1"/>
</dbReference>
<dbReference type="InterPro" id="IPR013325">
    <property type="entry name" value="RNA_pol_sigma_r2"/>
</dbReference>
<evidence type="ECO:0000256" key="3">
    <source>
        <dbReference type="ARBA" id="ARBA00023082"/>
    </source>
</evidence>
<dbReference type="Pfam" id="PF04542">
    <property type="entry name" value="Sigma70_r2"/>
    <property type="match status" value="1"/>
</dbReference>